<proteinExistence type="predicted"/>
<dbReference type="PANTHER" id="PTHR41913">
    <property type="entry name" value="DUF1684 DOMAIN-CONTAINING PROTEIN"/>
    <property type="match status" value="1"/>
</dbReference>
<dbReference type="RefSeq" id="WP_141871936.1">
    <property type="nucleotide sequence ID" value="NZ_VFOX01000001.1"/>
</dbReference>
<sequence length="291" mass="32330">MPANEHLEGQWREWRHARVAELTRPYGWTALVAQHWLRDGDTGLVLEGLPGTWGVADGKVLYTPPAEGPNLVVDGEYATATVEIVPGRNQTYGHGRSVPVYFGVSEVETIPRTTDDGDRIFAVRVRDPRESARKDFSGLTAYEYDPAWRIPARFTPAVREDVEQVTVETGVRETTARIGTLTFEHAGRTYELALIGKDASYGVQPVAHIRDLTSAKTTYGAGRVVELQFSDESGERIDHIDFNYLTALPCAFTNFVTCPLPPSQNHLDFEVLAGEKKPDVVIDRVLTFQSS</sequence>
<dbReference type="OrthoDB" id="5493262at2"/>
<protein>
    <recommendedName>
        <fullName evidence="3">DUF1684 domain-containing protein</fullName>
    </recommendedName>
</protein>
<dbReference type="Pfam" id="PF07920">
    <property type="entry name" value="DUF1684"/>
    <property type="match status" value="1"/>
</dbReference>
<name>A0A543BMJ8_9MICO</name>
<accession>A0A543BMJ8</accession>
<dbReference type="PANTHER" id="PTHR41913:SF1">
    <property type="entry name" value="DUF1684 DOMAIN-CONTAINING PROTEIN"/>
    <property type="match status" value="1"/>
</dbReference>
<organism evidence="1 2">
    <name type="scientific">Microbacterium saperdae</name>
    <dbReference type="NCBI Taxonomy" id="69368"/>
    <lineage>
        <taxon>Bacteria</taxon>
        <taxon>Bacillati</taxon>
        <taxon>Actinomycetota</taxon>
        <taxon>Actinomycetes</taxon>
        <taxon>Micrococcales</taxon>
        <taxon>Microbacteriaceae</taxon>
        <taxon>Microbacterium</taxon>
    </lineage>
</organism>
<dbReference type="Proteomes" id="UP000317209">
    <property type="component" value="Unassembled WGS sequence"/>
</dbReference>
<dbReference type="InterPro" id="IPR012467">
    <property type="entry name" value="DUF1684"/>
</dbReference>
<evidence type="ECO:0000313" key="1">
    <source>
        <dbReference type="EMBL" id="TQL86041.1"/>
    </source>
</evidence>
<gene>
    <name evidence="1" type="ORF">FB560_1679</name>
</gene>
<evidence type="ECO:0000313" key="2">
    <source>
        <dbReference type="Proteomes" id="UP000317209"/>
    </source>
</evidence>
<dbReference type="AlphaFoldDB" id="A0A543BMJ8"/>
<evidence type="ECO:0008006" key="3">
    <source>
        <dbReference type="Google" id="ProtNLM"/>
    </source>
</evidence>
<comment type="caution">
    <text evidence="1">The sequence shown here is derived from an EMBL/GenBank/DDBJ whole genome shotgun (WGS) entry which is preliminary data.</text>
</comment>
<dbReference type="EMBL" id="VFOX01000001">
    <property type="protein sequence ID" value="TQL86041.1"/>
    <property type="molecule type" value="Genomic_DNA"/>
</dbReference>
<keyword evidence="2" id="KW-1185">Reference proteome</keyword>
<reference evidence="1 2" key="1">
    <citation type="submission" date="2019-06" db="EMBL/GenBank/DDBJ databases">
        <title>Sequencing the genomes of 1000 actinobacteria strains.</title>
        <authorList>
            <person name="Klenk H.-P."/>
        </authorList>
    </citation>
    <scope>NUCLEOTIDE SEQUENCE [LARGE SCALE GENOMIC DNA]</scope>
    <source>
        <strain evidence="1 2">DSM 20169</strain>
    </source>
</reference>